<evidence type="ECO:0000313" key="2">
    <source>
        <dbReference type="EMBL" id="KAF2608875.1"/>
    </source>
</evidence>
<feature type="compositionally biased region" description="Basic and acidic residues" evidence="1">
    <location>
        <begin position="41"/>
        <end position="75"/>
    </location>
</feature>
<gene>
    <name evidence="2" type="ORF">F2Q68_00045990</name>
</gene>
<feature type="compositionally biased region" description="Basic and acidic residues" evidence="1">
    <location>
        <begin position="1"/>
        <end position="13"/>
    </location>
</feature>
<dbReference type="AlphaFoldDB" id="A0A8S9LNW7"/>
<evidence type="ECO:0000313" key="3">
    <source>
        <dbReference type="Proteomes" id="UP000712281"/>
    </source>
</evidence>
<accession>A0A8S9LNW7</accession>
<proteinExistence type="predicted"/>
<protein>
    <submittedName>
        <fullName evidence="2">Uncharacterized protein</fullName>
    </submittedName>
</protein>
<evidence type="ECO:0000256" key="1">
    <source>
        <dbReference type="SAM" id="MobiDB-lite"/>
    </source>
</evidence>
<dbReference type="EMBL" id="QGKW02000276">
    <property type="protein sequence ID" value="KAF2608875.1"/>
    <property type="molecule type" value="Genomic_DNA"/>
</dbReference>
<sequence length="75" mass="8287">MKEESVESRKSSEPEIIGVDTKLPSTEADSPALDDTSDDLDPQHLEKSVQDDQVKCSNEHVVSEKTVAENKSEED</sequence>
<name>A0A8S9LNW7_BRACR</name>
<reference evidence="2" key="1">
    <citation type="submission" date="2019-12" db="EMBL/GenBank/DDBJ databases">
        <title>Genome sequencing and annotation of Brassica cretica.</title>
        <authorList>
            <person name="Studholme D.J."/>
            <person name="Sarris P.F."/>
        </authorList>
    </citation>
    <scope>NUCLEOTIDE SEQUENCE</scope>
    <source>
        <strain evidence="2">PFS-001/15</strain>
        <tissue evidence="2">Leaf</tissue>
    </source>
</reference>
<comment type="caution">
    <text evidence="2">The sequence shown here is derived from an EMBL/GenBank/DDBJ whole genome shotgun (WGS) entry which is preliminary data.</text>
</comment>
<feature type="region of interest" description="Disordered" evidence="1">
    <location>
        <begin position="1"/>
        <end position="75"/>
    </location>
</feature>
<organism evidence="2 3">
    <name type="scientific">Brassica cretica</name>
    <name type="common">Mustard</name>
    <dbReference type="NCBI Taxonomy" id="69181"/>
    <lineage>
        <taxon>Eukaryota</taxon>
        <taxon>Viridiplantae</taxon>
        <taxon>Streptophyta</taxon>
        <taxon>Embryophyta</taxon>
        <taxon>Tracheophyta</taxon>
        <taxon>Spermatophyta</taxon>
        <taxon>Magnoliopsida</taxon>
        <taxon>eudicotyledons</taxon>
        <taxon>Gunneridae</taxon>
        <taxon>Pentapetalae</taxon>
        <taxon>rosids</taxon>
        <taxon>malvids</taxon>
        <taxon>Brassicales</taxon>
        <taxon>Brassicaceae</taxon>
        <taxon>Brassiceae</taxon>
        <taxon>Brassica</taxon>
    </lineage>
</organism>
<dbReference type="Proteomes" id="UP000712281">
    <property type="component" value="Unassembled WGS sequence"/>
</dbReference>